<feature type="region of interest" description="Disordered" evidence="5">
    <location>
        <begin position="92"/>
        <end position="174"/>
    </location>
</feature>
<feature type="region of interest" description="Disordered" evidence="5">
    <location>
        <begin position="198"/>
        <end position="243"/>
    </location>
</feature>
<organism evidence="9 10">
    <name type="scientific">Arctia plantaginis</name>
    <name type="common">Wood tiger moth</name>
    <name type="synonym">Phalaena plantaginis</name>
    <dbReference type="NCBI Taxonomy" id="874455"/>
    <lineage>
        <taxon>Eukaryota</taxon>
        <taxon>Metazoa</taxon>
        <taxon>Ecdysozoa</taxon>
        <taxon>Arthropoda</taxon>
        <taxon>Hexapoda</taxon>
        <taxon>Insecta</taxon>
        <taxon>Pterygota</taxon>
        <taxon>Neoptera</taxon>
        <taxon>Endopterygota</taxon>
        <taxon>Lepidoptera</taxon>
        <taxon>Glossata</taxon>
        <taxon>Ditrysia</taxon>
        <taxon>Noctuoidea</taxon>
        <taxon>Erebidae</taxon>
        <taxon>Arctiinae</taxon>
        <taxon>Arctia</taxon>
    </lineage>
</organism>
<keyword evidence="3" id="KW-0677">Repeat</keyword>
<feature type="region of interest" description="Disordered" evidence="5">
    <location>
        <begin position="626"/>
        <end position="650"/>
    </location>
</feature>
<evidence type="ECO:0000313" key="11">
    <source>
        <dbReference type="Proteomes" id="UP000494256"/>
    </source>
</evidence>
<feature type="compositionally biased region" description="Low complexity" evidence="5">
    <location>
        <begin position="629"/>
        <end position="647"/>
    </location>
</feature>
<proteinExistence type="predicted"/>
<dbReference type="SUPFAM" id="SSF63748">
    <property type="entry name" value="Tudor/PWWP/MBT"/>
    <property type="match status" value="1"/>
</dbReference>
<evidence type="ECO:0008006" key="12">
    <source>
        <dbReference type="Google" id="ProtNLM"/>
    </source>
</evidence>
<feature type="domain" description="Tudor" evidence="6">
    <location>
        <begin position="487"/>
        <end position="544"/>
    </location>
</feature>
<dbReference type="InterPro" id="IPR050621">
    <property type="entry name" value="Tudor_domain_containing"/>
</dbReference>
<evidence type="ECO:0000313" key="8">
    <source>
        <dbReference type="EMBL" id="CAB3250943.1"/>
    </source>
</evidence>
<keyword evidence="2" id="KW-0963">Cytoplasm</keyword>
<name>A0A8S1BHE8_ARCPL</name>
<dbReference type="CDD" id="cd09972">
    <property type="entry name" value="LOTUS_TDRD_OSKAR"/>
    <property type="match status" value="1"/>
</dbReference>
<evidence type="ECO:0000256" key="1">
    <source>
        <dbReference type="ARBA" id="ARBA00004496"/>
    </source>
</evidence>
<comment type="subcellular location">
    <subcellularLocation>
        <location evidence="1">Cytoplasm</location>
    </subcellularLocation>
</comment>
<keyword evidence="4" id="KW-0744">Spermatogenesis</keyword>
<dbReference type="OrthoDB" id="341421at2759"/>
<feature type="domain" description="HTH OST-type" evidence="7">
    <location>
        <begin position="300"/>
        <end position="374"/>
    </location>
</feature>
<evidence type="ECO:0000259" key="7">
    <source>
        <dbReference type="PROSITE" id="PS51644"/>
    </source>
</evidence>
<evidence type="ECO:0000313" key="9">
    <source>
        <dbReference type="EMBL" id="CAB3257980.1"/>
    </source>
</evidence>
<dbReference type="Gene3D" id="3.30.420.610">
    <property type="entry name" value="LOTUS domain-like"/>
    <property type="match status" value="2"/>
</dbReference>
<keyword evidence="10" id="KW-1185">Reference proteome</keyword>
<dbReference type="GO" id="GO:0030154">
    <property type="term" value="P:cell differentiation"/>
    <property type="evidence" value="ECO:0007669"/>
    <property type="project" value="UniProtKB-ARBA"/>
</dbReference>
<dbReference type="InterPro" id="IPR002999">
    <property type="entry name" value="Tudor"/>
</dbReference>
<dbReference type="CDD" id="cd20379">
    <property type="entry name" value="Tudor_dTUD-like"/>
    <property type="match status" value="1"/>
</dbReference>
<feature type="domain" description="HTH OST-type" evidence="7">
    <location>
        <begin position="4"/>
        <end position="78"/>
    </location>
</feature>
<protein>
    <recommendedName>
        <fullName evidence="12">Tudor domain-containing protein 5</fullName>
    </recommendedName>
</protein>
<evidence type="ECO:0000313" key="10">
    <source>
        <dbReference type="Proteomes" id="UP000494106"/>
    </source>
</evidence>
<dbReference type="EMBL" id="CADEBC010000594">
    <property type="protein sequence ID" value="CAB3257980.1"/>
    <property type="molecule type" value="Genomic_DNA"/>
</dbReference>
<reference evidence="10 11" key="1">
    <citation type="submission" date="2020-04" db="EMBL/GenBank/DDBJ databases">
        <authorList>
            <person name="Wallbank WR R."/>
            <person name="Pardo Diaz C."/>
            <person name="Kozak K."/>
            <person name="Martin S."/>
            <person name="Jiggins C."/>
            <person name="Moest M."/>
            <person name="Warren A I."/>
            <person name="Byers J.R.P. K."/>
            <person name="Montejo-Kovacevich G."/>
            <person name="Yen C E."/>
        </authorList>
    </citation>
    <scope>NUCLEOTIDE SEQUENCE [LARGE SCALE GENOMIC DNA]</scope>
</reference>
<dbReference type="Gene3D" id="2.40.50.90">
    <property type="match status" value="1"/>
</dbReference>
<dbReference type="InterPro" id="IPR025605">
    <property type="entry name" value="OST-HTH/LOTUS_dom"/>
</dbReference>
<dbReference type="Pfam" id="PF00567">
    <property type="entry name" value="TUDOR"/>
    <property type="match status" value="1"/>
</dbReference>
<evidence type="ECO:0000256" key="2">
    <source>
        <dbReference type="ARBA" id="ARBA00022490"/>
    </source>
</evidence>
<dbReference type="SMART" id="SM00333">
    <property type="entry name" value="TUDOR"/>
    <property type="match status" value="1"/>
</dbReference>
<dbReference type="PROSITE" id="PS51644">
    <property type="entry name" value="HTH_OST"/>
    <property type="match status" value="2"/>
</dbReference>
<dbReference type="Gene3D" id="2.30.30.140">
    <property type="match status" value="1"/>
</dbReference>
<sequence length="689" mass="77289">MEEEIGQLKSVLRSLVVSSPTQVDVRSLLRDYRNMIGSTVPLRKYGYNNPVDFFKERFSDCFLFSGPTSNPVLTLIVPETLKHIDKFVQKQKSSSTSKFNPKRRSVPEELVNTSQNKPLSKTKNKKHILSQPIELSKESHEKSSSQQICPVKSHISVSKPSIPPTPTEDHVSACKPSIPASKSFASGSKLNIQCSKHNGTKSFKSVNNVPHTDQTKHNGDTNTVNSQEVLEDKDKTDSKTEDIPINSTDAVKKFLKKRLPLYQSEQYLHEESAEQCSKTLHDDTSGQYTSSSGSSAKAQQLERLKQELMVLITDAPDGVWCTDLLKLYKERYDRELNFSRFGYTSILSLVYSLERHVLITRPDDTGDWLLQERRRATPAPGALRVRRRTAPAPRADHSDDALPGIDFDPDVFPEDCMHFMESIESTSVSDFRPGAMVEVMIGEVYSPSHFWFLRLGENYNMAMEDMMDEMTQYYRNEGRNRVLARGAVRLGHYCASVYEGDWHRSLIVKIIDSDTVKVRHIDYGTVDTLAVSELKPLKRSWAALPAQACRARLAAVRPSAAGWRWPHAAATAFLALVTDRRLVANVVAVDGRDNVAEVLLIDTASDEDVCIGTELIRAGHADARHDSALHVSSSPPSTSSDVSASASELQGRGPRRLRTWDAAPLVTSSLLRRRLELYKKYREPANCRN</sequence>
<dbReference type="PANTHER" id="PTHR22948">
    <property type="entry name" value="TUDOR DOMAIN CONTAINING PROTEIN"/>
    <property type="match status" value="1"/>
</dbReference>
<comment type="caution">
    <text evidence="9">The sequence shown here is derived from an EMBL/GenBank/DDBJ whole genome shotgun (WGS) entry which is preliminary data.</text>
</comment>
<dbReference type="EMBL" id="CADEBD010000353">
    <property type="protein sequence ID" value="CAB3250943.1"/>
    <property type="molecule type" value="Genomic_DNA"/>
</dbReference>
<dbReference type="InterPro" id="IPR041966">
    <property type="entry name" value="LOTUS-like"/>
</dbReference>
<evidence type="ECO:0000259" key="6">
    <source>
        <dbReference type="PROSITE" id="PS50304"/>
    </source>
</evidence>
<feature type="region of interest" description="Disordered" evidence="5">
    <location>
        <begin position="273"/>
        <end position="295"/>
    </location>
</feature>
<dbReference type="AlphaFoldDB" id="A0A8S1BHE8"/>
<feature type="compositionally biased region" description="Low complexity" evidence="5">
    <location>
        <begin position="285"/>
        <end position="295"/>
    </location>
</feature>
<dbReference type="Pfam" id="PF12872">
    <property type="entry name" value="OST-HTH"/>
    <property type="match status" value="2"/>
</dbReference>
<keyword evidence="4" id="KW-0221">Differentiation</keyword>
<accession>A0A8S1BHE8</accession>
<evidence type="ECO:0000256" key="4">
    <source>
        <dbReference type="ARBA" id="ARBA00022871"/>
    </source>
</evidence>
<dbReference type="InterPro" id="IPR035437">
    <property type="entry name" value="SNase_OB-fold_sf"/>
</dbReference>
<dbReference type="Proteomes" id="UP000494106">
    <property type="component" value="Unassembled WGS sequence"/>
</dbReference>
<feature type="region of interest" description="Disordered" evidence="5">
    <location>
        <begin position="380"/>
        <end position="399"/>
    </location>
</feature>
<dbReference type="PANTHER" id="PTHR22948:SF29">
    <property type="entry name" value="FI02030P-RELATED"/>
    <property type="match status" value="1"/>
</dbReference>
<evidence type="ECO:0000256" key="5">
    <source>
        <dbReference type="SAM" id="MobiDB-lite"/>
    </source>
</evidence>
<dbReference type="CDD" id="cd08824">
    <property type="entry name" value="LOTUS"/>
    <property type="match status" value="1"/>
</dbReference>
<gene>
    <name evidence="8" type="ORF">APLA_LOCUS13418</name>
    <name evidence="9" type="ORF">APLA_LOCUS16315</name>
</gene>
<dbReference type="GO" id="GO:0005737">
    <property type="term" value="C:cytoplasm"/>
    <property type="evidence" value="ECO:0007669"/>
    <property type="project" value="UniProtKB-SubCell"/>
</dbReference>
<feature type="compositionally biased region" description="Polar residues" evidence="5">
    <location>
        <begin position="198"/>
        <end position="212"/>
    </location>
</feature>
<dbReference type="GO" id="GO:0007283">
    <property type="term" value="P:spermatogenesis"/>
    <property type="evidence" value="ECO:0007669"/>
    <property type="project" value="UniProtKB-KW"/>
</dbReference>
<dbReference type="PROSITE" id="PS50304">
    <property type="entry name" value="TUDOR"/>
    <property type="match status" value="1"/>
</dbReference>
<evidence type="ECO:0000256" key="3">
    <source>
        <dbReference type="ARBA" id="ARBA00022737"/>
    </source>
</evidence>
<feature type="compositionally biased region" description="Basic and acidic residues" evidence="5">
    <location>
        <begin position="230"/>
        <end position="242"/>
    </location>
</feature>
<dbReference type="Proteomes" id="UP000494256">
    <property type="component" value="Unassembled WGS sequence"/>
</dbReference>